<evidence type="ECO:0000256" key="5">
    <source>
        <dbReference type="ARBA" id="ARBA00023242"/>
    </source>
</evidence>
<keyword evidence="4" id="KW-0862">Zinc</keyword>
<keyword evidence="2" id="KW-0479">Metal-binding</keyword>
<dbReference type="Pfam" id="PF05699">
    <property type="entry name" value="Dimer_Tnp_hAT"/>
    <property type="match status" value="1"/>
</dbReference>
<reference evidence="8 9" key="1">
    <citation type="submission" date="2019-01" db="EMBL/GenBank/DDBJ databases">
        <title>Genome sequencing of the rare red list fungi Fomitopsis rosea.</title>
        <authorList>
            <person name="Buettner E."/>
            <person name="Kellner H."/>
        </authorList>
    </citation>
    <scope>NUCLEOTIDE SEQUENCE [LARGE SCALE GENOMIC DNA]</scope>
    <source>
        <strain evidence="8 9">DSM 105464</strain>
    </source>
</reference>
<protein>
    <recommendedName>
        <fullName evidence="7">HAT C-terminal dimerisation domain-containing protein</fullName>
    </recommendedName>
</protein>
<dbReference type="GO" id="GO:0008270">
    <property type="term" value="F:zinc ion binding"/>
    <property type="evidence" value="ECO:0007669"/>
    <property type="project" value="UniProtKB-KW"/>
</dbReference>
<accession>A0A4Y9YFY0</accession>
<feature type="compositionally biased region" description="Acidic residues" evidence="6">
    <location>
        <begin position="395"/>
        <end position="453"/>
    </location>
</feature>
<name>A0A4Y9YFY0_9APHY</name>
<dbReference type="GO" id="GO:0005634">
    <property type="term" value="C:nucleus"/>
    <property type="evidence" value="ECO:0007669"/>
    <property type="project" value="UniProtKB-SubCell"/>
</dbReference>
<evidence type="ECO:0000313" key="8">
    <source>
        <dbReference type="EMBL" id="TFY60910.1"/>
    </source>
</evidence>
<proteinExistence type="predicted"/>
<evidence type="ECO:0000256" key="3">
    <source>
        <dbReference type="ARBA" id="ARBA00022771"/>
    </source>
</evidence>
<dbReference type="EMBL" id="SEKV01000231">
    <property type="protein sequence ID" value="TFY60910.1"/>
    <property type="molecule type" value="Genomic_DNA"/>
</dbReference>
<dbReference type="STRING" id="34475.A0A4Y9YFY0"/>
<sequence>PAPVPAPARARTHAAAPARDPAPAPPQQPQEEFVLDDISDGEEQGTGYIRPPNPLAARIMLFRAQALADGEKPPSDARSKGFRDSDMNHFFMKVDCPERQDWQPEDADRWKDEVKKGAIAMCRMCEGLMTEAVIKSRDLGVPLEEVWDNRNFYFGKNTGNETEARRLARLEGQVVRRVQFSIPEFERHLVNWVVADDQSIRVVDVPEFRDLMMLMRPDMKQEDIPHRTKMTSLVQAAFEEHYKELKVELKGAVGNISFTADVWDSGKRQAFLAITAHWVAQVPGPEGTSVLVMKSALLAFKRIKGRHQGETLGQVLFEVLKHADILAHIGKFTTDGGSNNKTMLAKLKKELLERYPNMDWTAEDIVFCLSHIVNRCSLKVIDLIAATPPDHINIDEDNNDDEYDDEGEEVNVDDEGEEGDEYDDDEDDENPFPADDDAADDDAADDDDDDDDEPGHTIKLVRRTVRAIRASPQRKDAWEACIRLVNSRDGTDLSELHLILDVRTRWDSTYAMIKRFILMRQVYAYFRILPGQGDFAASIPNLLEEDWHKLEAILVVLSVPHKIQMHLSGSSMPLLAEVVPLFELFMQDWEQQARVKPQYRRAIKGGLKLAAKHYKKMDDTDAYVLAMFIHPLYRLEHIREHWDEDYIQDSEELIKSTMRKYKAKYFPDDVEAPAPPVQPRRQQHPSMQRVYDEVQGLRVYNTGRHVGAAAAPGQREVNSVDREYAEWVAKGREPEHEDVLLYWSNPNVKKQWPILWRIAMDYLPIQATSVPCERLFSSSADTDTPKRNRIGPQLMEALQVLKYLIKRNRLSFTRHLQSLSNLVDDLLAEKEEVLSVHADLAVDDIFSII</sequence>
<dbReference type="SUPFAM" id="SSF53098">
    <property type="entry name" value="Ribonuclease H-like"/>
    <property type="match status" value="1"/>
</dbReference>
<dbReference type="Proteomes" id="UP000298390">
    <property type="component" value="Unassembled WGS sequence"/>
</dbReference>
<feature type="region of interest" description="Disordered" evidence="6">
    <location>
        <begin position="390"/>
        <end position="456"/>
    </location>
</feature>
<dbReference type="PANTHER" id="PTHR46481">
    <property type="entry name" value="ZINC FINGER BED DOMAIN-CONTAINING PROTEIN 4"/>
    <property type="match status" value="1"/>
</dbReference>
<comment type="subcellular location">
    <subcellularLocation>
        <location evidence="1">Nucleus</location>
    </subcellularLocation>
</comment>
<dbReference type="InterPro" id="IPR012337">
    <property type="entry name" value="RNaseH-like_sf"/>
</dbReference>
<keyword evidence="3" id="KW-0863">Zinc-finger</keyword>
<organism evidence="8 9">
    <name type="scientific">Rhodofomes roseus</name>
    <dbReference type="NCBI Taxonomy" id="34475"/>
    <lineage>
        <taxon>Eukaryota</taxon>
        <taxon>Fungi</taxon>
        <taxon>Dikarya</taxon>
        <taxon>Basidiomycota</taxon>
        <taxon>Agaricomycotina</taxon>
        <taxon>Agaricomycetes</taxon>
        <taxon>Polyporales</taxon>
        <taxon>Rhodofomes</taxon>
    </lineage>
</organism>
<evidence type="ECO:0000256" key="1">
    <source>
        <dbReference type="ARBA" id="ARBA00004123"/>
    </source>
</evidence>
<feature type="non-terminal residue" evidence="8">
    <location>
        <position position="1"/>
    </location>
</feature>
<evidence type="ECO:0000259" key="7">
    <source>
        <dbReference type="Pfam" id="PF05699"/>
    </source>
</evidence>
<feature type="compositionally biased region" description="Acidic residues" evidence="6">
    <location>
        <begin position="33"/>
        <end position="43"/>
    </location>
</feature>
<dbReference type="InterPro" id="IPR008906">
    <property type="entry name" value="HATC_C_dom"/>
</dbReference>
<feature type="domain" description="HAT C-terminal dimerisation" evidence="7">
    <location>
        <begin position="735"/>
        <end position="802"/>
    </location>
</feature>
<dbReference type="AlphaFoldDB" id="A0A4Y9YFY0"/>
<feature type="region of interest" description="Disordered" evidence="6">
    <location>
        <begin position="1"/>
        <end position="50"/>
    </location>
</feature>
<dbReference type="PANTHER" id="PTHR46481:SF10">
    <property type="entry name" value="ZINC FINGER BED DOMAIN-CONTAINING PROTEIN 39"/>
    <property type="match status" value="1"/>
</dbReference>
<gene>
    <name evidence="8" type="ORF">EVJ58_g4848</name>
</gene>
<dbReference type="InterPro" id="IPR052035">
    <property type="entry name" value="ZnF_BED_domain_contain"/>
</dbReference>
<dbReference type="GO" id="GO:0046983">
    <property type="term" value="F:protein dimerization activity"/>
    <property type="evidence" value="ECO:0007669"/>
    <property type="project" value="InterPro"/>
</dbReference>
<keyword evidence="5" id="KW-0539">Nucleus</keyword>
<evidence type="ECO:0000313" key="9">
    <source>
        <dbReference type="Proteomes" id="UP000298390"/>
    </source>
</evidence>
<comment type="caution">
    <text evidence="8">The sequence shown here is derived from an EMBL/GenBank/DDBJ whole genome shotgun (WGS) entry which is preliminary data.</text>
</comment>
<evidence type="ECO:0000256" key="6">
    <source>
        <dbReference type="SAM" id="MobiDB-lite"/>
    </source>
</evidence>
<evidence type="ECO:0000256" key="4">
    <source>
        <dbReference type="ARBA" id="ARBA00022833"/>
    </source>
</evidence>
<feature type="compositionally biased region" description="Low complexity" evidence="6">
    <location>
        <begin position="7"/>
        <end position="19"/>
    </location>
</feature>
<evidence type="ECO:0000256" key="2">
    <source>
        <dbReference type="ARBA" id="ARBA00022723"/>
    </source>
</evidence>